<keyword evidence="7" id="KW-1185">Reference proteome</keyword>
<sequence length="306" mass="33541">MAMPAPPFNPLHVFTVAARLGSFTRAAELLGVSQAAVSRQVAVLEGYLGTRLFQRERHGAALTPEGRMLQDELGPAFERIAAAAERVRREARTAPLRLRVYNTFAAKWLLPRLHRFEAAHPGIAVRLSHIVSPVDFRRDPVDLAIQLGDGKWPGLGSRLLLPDVLQPVCSPRLLESGPPLREPGDLPGHRMLVSRYRRSDWRDWLAGIGRPDLLREGMEFTSSVLTYQAAVEGLGVAIGQMALLSQDVRAGLLVPLFDLPVRRTLAYHAVWPADRPPDRKAQAFLDWLGEEVGAGSAGAGCVPEQG</sequence>
<organism evidence="6 7">
    <name type="scientific">Roseomonas indoligenes</name>
    <dbReference type="NCBI Taxonomy" id="2820811"/>
    <lineage>
        <taxon>Bacteria</taxon>
        <taxon>Pseudomonadati</taxon>
        <taxon>Pseudomonadota</taxon>
        <taxon>Alphaproteobacteria</taxon>
        <taxon>Acetobacterales</taxon>
        <taxon>Roseomonadaceae</taxon>
        <taxon>Roseomonas</taxon>
    </lineage>
</organism>
<accession>A0A940MZZ0</accession>
<dbReference type="Pfam" id="PF03466">
    <property type="entry name" value="LysR_substrate"/>
    <property type="match status" value="1"/>
</dbReference>
<evidence type="ECO:0000256" key="4">
    <source>
        <dbReference type="ARBA" id="ARBA00023163"/>
    </source>
</evidence>
<keyword evidence="2" id="KW-0805">Transcription regulation</keyword>
<dbReference type="Proteomes" id="UP000677537">
    <property type="component" value="Unassembled WGS sequence"/>
</dbReference>
<keyword evidence="4" id="KW-0804">Transcription</keyword>
<dbReference type="InterPro" id="IPR000847">
    <property type="entry name" value="LysR_HTH_N"/>
</dbReference>
<dbReference type="InterPro" id="IPR036390">
    <property type="entry name" value="WH_DNA-bd_sf"/>
</dbReference>
<dbReference type="AlphaFoldDB" id="A0A940MZZ0"/>
<comment type="caution">
    <text evidence="6">The sequence shown here is derived from an EMBL/GenBank/DDBJ whole genome shotgun (WGS) entry which is preliminary data.</text>
</comment>
<comment type="similarity">
    <text evidence="1">Belongs to the LysR transcriptional regulatory family.</text>
</comment>
<keyword evidence="3" id="KW-0238">DNA-binding</keyword>
<dbReference type="PANTHER" id="PTHR30537">
    <property type="entry name" value="HTH-TYPE TRANSCRIPTIONAL REGULATOR"/>
    <property type="match status" value="1"/>
</dbReference>
<dbReference type="CDD" id="cd08432">
    <property type="entry name" value="PBP2_GcdR_TrpI_HvrB_AmpR_like"/>
    <property type="match status" value="1"/>
</dbReference>
<evidence type="ECO:0000313" key="6">
    <source>
        <dbReference type="EMBL" id="MBP0491797.1"/>
    </source>
</evidence>
<proteinExistence type="inferred from homology"/>
<gene>
    <name evidence="6" type="ORF">J5Y10_03285</name>
</gene>
<dbReference type="RefSeq" id="WP_209370676.1">
    <property type="nucleotide sequence ID" value="NZ_JAGIZA010000002.1"/>
</dbReference>
<dbReference type="InterPro" id="IPR058163">
    <property type="entry name" value="LysR-type_TF_proteobact-type"/>
</dbReference>
<dbReference type="GO" id="GO:0043565">
    <property type="term" value="F:sequence-specific DNA binding"/>
    <property type="evidence" value="ECO:0007669"/>
    <property type="project" value="TreeGrafter"/>
</dbReference>
<dbReference type="Gene3D" id="1.10.10.10">
    <property type="entry name" value="Winged helix-like DNA-binding domain superfamily/Winged helix DNA-binding domain"/>
    <property type="match status" value="1"/>
</dbReference>
<dbReference type="EMBL" id="JAGIZA010000002">
    <property type="protein sequence ID" value="MBP0491797.1"/>
    <property type="molecule type" value="Genomic_DNA"/>
</dbReference>
<dbReference type="PROSITE" id="PS50931">
    <property type="entry name" value="HTH_LYSR"/>
    <property type="match status" value="1"/>
</dbReference>
<name>A0A940MZZ0_9PROT</name>
<evidence type="ECO:0000256" key="2">
    <source>
        <dbReference type="ARBA" id="ARBA00023015"/>
    </source>
</evidence>
<evidence type="ECO:0000259" key="5">
    <source>
        <dbReference type="PROSITE" id="PS50931"/>
    </source>
</evidence>
<feature type="domain" description="HTH lysR-type" evidence="5">
    <location>
        <begin position="6"/>
        <end position="63"/>
    </location>
</feature>
<dbReference type="Pfam" id="PF00126">
    <property type="entry name" value="HTH_1"/>
    <property type="match status" value="1"/>
</dbReference>
<dbReference type="SUPFAM" id="SSF46785">
    <property type="entry name" value="Winged helix' DNA-binding domain"/>
    <property type="match status" value="1"/>
</dbReference>
<dbReference type="PANTHER" id="PTHR30537:SF74">
    <property type="entry name" value="HTH-TYPE TRANSCRIPTIONAL REGULATOR TRPI"/>
    <property type="match status" value="1"/>
</dbReference>
<dbReference type="SUPFAM" id="SSF53850">
    <property type="entry name" value="Periplasmic binding protein-like II"/>
    <property type="match status" value="1"/>
</dbReference>
<dbReference type="PRINTS" id="PR00039">
    <property type="entry name" value="HTHLYSR"/>
</dbReference>
<dbReference type="GO" id="GO:0003700">
    <property type="term" value="F:DNA-binding transcription factor activity"/>
    <property type="evidence" value="ECO:0007669"/>
    <property type="project" value="InterPro"/>
</dbReference>
<dbReference type="GO" id="GO:0006351">
    <property type="term" value="P:DNA-templated transcription"/>
    <property type="evidence" value="ECO:0007669"/>
    <property type="project" value="TreeGrafter"/>
</dbReference>
<protein>
    <submittedName>
        <fullName evidence="6">LysR family transcriptional regulator</fullName>
    </submittedName>
</protein>
<evidence type="ECO:0000256" key="1">
    <source>
        <dbReference type="ARBA" id="ARBA00009437"/>
    </source>
</evidence>
<evidence type="ECO:0000256" key="3">
    <source>
        <dbReference type="ARBA" id="ARBA00023125"/>
    </source>
</evidence>
<evidence type="ECO:0000313" key="7">
    <source>
        <dbReference type="Proteomes" id="UP000677537"/>
    </source>
</evidence>
<dbReference type="Gene3D" id="3.40.190.10">
    <property type="entry name" value="Periplasmic binding protein-like II"/>
    <property type="match status" value="2"/>
</dbReference>
<reference evidence="6" key="1">
    <citation type="submission" date="2021-03" db="EMBL/GenBank/DDBJ databases">
        <authorList>
            <person name="So Y."/>
        </authorList>
    </citation>
    <scope>NUCLEOTIDE SEQUENCE</scope>
    <source>
        <strain evidence="6">SG15</strain>
    </source>
</reference>
<dbReference type="InterPro" id="IPR005119">
    <property type="entry name" value="LysR_subst-bd"/>
</dbReference>
<dbReference type="InterPro" id="IPR036388">
    <property type="entry name" value="WH-like_DNA-bd_sf"/>
</dbReference>